<keyword evidence="3 6" id="KW-0067">ATP-binding</keyword>
<evidence type="ECO:0000256" key="4">
    <source>
        <dbReference type="ARBA" id="ARBA00023054"/>
    </source>
</evidence>
<keyword evidence="5 6" id="KW-0505">Motor protein</keyword>
<evidence type="ECO:0000256" key="6">
    <source>
        <dbReference type="PROSITE-ProRule" id="PRU00283"/>
    </source>
</evidence>
<dbReference type="InterPro" id="IPR001752">
    <property type="entry name" value="Kinesin_motor_dom"/>
</dbReference>
<proteinExistence type="inferred from homology"/>
<name>A0ABQ8U1R8_9EUKA</name>
<sequence>MTTAVPGRVAVHVRIRPPFKEEADSPNYQCVVRGLSRADVQKVSLLLSPDCNREFHFDHVFPPESTQETIYRTTAFSIVQDVMRGVNGTLLAYGQTGTGKTYTMGILDGVKMGGKNTGIIPTSMQHIFEYTSSHPEIQWHIKMSFLQIYMENYGGGTIHHLQDLLNPASCTRLGVPSTTLNPTTWHSHPSTQPLLVIYTCLHHPGYHPPSSQIQDLLNPDPTIESLPLRESPDQGFFVDGLREIEVRTPDEAYEVINTALQNRCMAPTYMNITSSRSHTVLTVTVTQQQEHRASFGMGHGPPGAAPPGPAPEVTYHKSITSKLILVDLAGSERIKKTSSEGPFE</sequence>
<dbReference type="InterPro" id="IPR027640">
    <property type="entry name" value="Kinesin-like_fam"/>
</dbReference>
<dbReference type="SMART" id="SM00129">
    <property type="entry name" value="KISc"/>
    <property type="match status" value="1"/>
</dbReference>
<dbReference type="PROSITE" id="PS50067">
    <property type="entry name" value="KINESIN_MOTOR_2"/>
    <property type="match status" value="1"/>
</dbReference>
<keyword evidence="10" id="KW-1185">Reference proteome</keyword>
<evidence type="ECO:0000256" key="5">
    <source>
        <dbReference type="ARBA" id="ARBA00023175"/>
    </source>
</evidence>
<comment type="similarity">
    <text evidence="6 7">Belongs to the TRAFAC class myosin-kinesin ATPase superfamily. Kinesin family.</text>
</comment>
<keyword evidence="2 6" id="KW-0547">Nucleotide-binding</keyword>
<evidence type="ECO:0000256" key="2">
    <source>
        <dbReference type="ARBA" id="ARBA00022741"/>
    </source>
</evidence>
<dbReference type="InterPro" id="IPR019821">
    <property type="entry name" value="Kinesin_motor_CS"/>
</dbReference>
<dbReference type="EMBL" id="JAPMOS010000315">
    <property type="protein sequence ID" value="KAJ4453100.1"/>
    <property type="molecule type" value="Genomic_DNA"/>
</dbReference>
<dbReference type="PRINTS" id="PR00380">
    <property type="entry name" value="KINESINHEAVY"/>
</dbReference>
<dbReference type="PANTHER" id="PTHR47968">
    <property type="entry name" value="CENTROMERE PROTEIN E"/>
    <property type="match status" value="1"/>
</dbReference>
<dbReference type="SUPFAM" id="SSF52540">
    <property type="entry name" value="P-loop containing nucleoside triphosphate hydrolases"/>
    <property type="match status" value="1"/>
</dbReference>
<comment type="caution">
    <text evidence="9">The sequence shown here is derived from an EMBL/GenBank/DDBJ whole genome shotgun (WGS) entry which is preliminary data.</text>
</comment>
<evidence type="ECO:0000313" key="10">
    <source>
        <dbReference type="Proteomes" id="UP001141327"/>
    </source>
</evidence>
<evidence type="ECO:0000256" key="3">
    <source>
        <dbReference type="ARBA" id="ARBA00022840"/>
    </source>
</evidence>
<organism evidence="9 10">
    <name type="scientific">Paratrimastix pyriformis</name>
    <dbReference type="NCBI Taxonomy" id="342808"/>
    <lineage>
        <taxon>Eukaryota</taxon>
        <taxon>Metamonada</taxon>
        <taxon>Preaxostyla</taxon>
        <taxon>Paratrimastigidae</taxon>
        <taxon>Paratrimastix</taxon>
    </lineage>
</organism>
<accession>A0ABQ8U1R8</accession>
<evidence type="ECO:0000256" key="7">
    <source>
        <dbReference type="RuleBase" id="RU000394"/>
    </source>
</evidence>
<reference evidence="9" key="1">
    <citation type="journal article" date="2022" name="bioRxiv">
        <title>Genomics of Preaxostyla Flagellates Illuminates Evolutionary Transitions and the Path Towards Mitochondrial Loss.</title>
        <authorList>
            <person name="Novak L.V.F."/>
            <person name="Treitli S.C."/>
            <person name="Pyrih J."/>
            <person name="Halakuc P."/>
            <person name="Pipaliya S.V."/>
            <person name="Vacek V."/>
            <person name="Brzon O."/>
            <person name="Soukal P."/>
            <person name="Eme L."/>
            <person name="Dacks J.B."/>
            <person name="Karnkowska A."/>
            <person name="Elias M."/>
            <person name="Hampl V."/>
        </authorList>
    </citation>
    <scope>NUCLEOTIDE SEQUENCE</scope>
    <source>
        <strain evidence="9">RCP-MX</strain>
    </source>
</reference>
<evidence type="ECO:0000256" key="1">
    <source>
        <dbReference type="ARBA" id="ARBA00022701"/>
    </source>
</evidence>
<feature type="domain" description="Kinesin motor" evidence="8">
    <location>
        <begin position="8"/>
        <end position="344"/>
    </location>
</feature>
<protein>
    <recommendedName>
        <fullName evidence="7">Kinesin-like protein</fullName>
    </recommendedName>
</protein>
<keyword evidence="1 7" id="KW-0493">Microtubule</keyword>
<dbReference type="PROSITE" id="PS00411">
    <property type="entry name" value="KINESIN_MOTOR_1"/>
    <property type="match status" value="1"/>
</dbReference>
<dbReference type="Pfam" id="PF00225">
    <property type="entry name" value="Kinesin"/>
    <property type="match status" value="2"/>
</dbReference>
<feature type="binding site" evidence="6">
    <location>
        <begin position="94"/>
        <end position="101"/>
    </location>
    <ligand>
        <name>ATP</name>
        <dbReference type="ChEBI" id="CHEBI:30616"/>
    </ligand>
</feature>
<dbReference type="Gene3D" id="3.40.850.10">
    <property type="entry name" value="Kinesin motor domain"/>
    <property type="match status" value="2"/>
</dbReference>
<dbReference type="Proteomes" id="UP001141327">
    <property type="component" value="Unassembled WGS sequence"/>
</dbReference>
<dbReference type="InterPro" id="IPR036961">
    <property type="entry name" value="Kinesin_motor_dom_sf"/>
</dbReference>
<keyword evidence="4" id="KW-0175">Coiled coil</keyword>
<gene>
    <name evidence="9" type="ORF">PAPYR_12530</name>
</gene>
<dbReference type="InterPro" id="IPR027417">
    <property type="entry name" value="P-loop_NTPase"/>
</dbReference>
<dbReference type="PANTHER" id="PTHR47968:SF36">
    <property type="entry name" value="KINESIN HEAVY CHAIN ISOFORM X1"/>
    <property type="match status" value="1"/>
</dbReference>
<evidence type="ECO:0000313" key="9">
    <source>
        <dbReference type="EMBL" id="KAJ4453100.1"/>
    </source>
</evidence>
<evidence type="ECO:0000259" key="8">
    <source>
        <dbReference type="PROSITE" id="PS50067"/>
    </source>
</evidence>